<reference evidence="11 12" key="1">
    <citation type="submission" date="2018-08" db="EMBL/GenBank/DDBJ databases">
        <title>The draft genome squence of Brumimicrobium sp. N62.</title>
        <authorList>
            <person name="Du Z.-J."/>
            <person name="Luo H.-R."/>
        </authorList>
    </citation>
    <scope>NUCLEOTIDE SEQUENCE [LARGE SCALE GENOMIC DNA]</scope>
    <source>
        <strain evidence="11 12">N62</strain>
    </source>
</reference>
<keyword evidence="8" id="KW-1133">Transmembrane helix</keyword>
<name>A0A3E1EX46_9FLAO</name>
<comment type="caution">
    <text evidence="11">The sequence shown here is derived from an EMBL/GenBank/DDBJ whole genome shotgun (WGS) entry which is preliminary data.</text>
</comment>
<protein>
    <submittedName>
        <fullName evidence="11">Energy transducer TonB</fullName>
    </submittedName>
</protein>
<feature type="domain" description="TonB C-terminal" evidence="10">
    <location>
        <begin position="144"/>
        <end position="235"/>
    </location>
</feature>
<evidence type="ECO:0000256" key="7">
    <source>
        <dbReference type="ARBA" id="ARBA00022927"/>
    </source>
</evidence>
<dbReference type="InterPro" id="IPR006260">
    <property type="entry name" value="TonB/TolA_C"/>
</dbReference>
<dbReference type="PANTHER" id="PTHR33446">
    <property type="entry name" value="PROTEIN TONB-RELATED"/>
    <property type="match status" value="1"/>
</dbReference>
<evidence type="ECO:0000313" key="12">
    <source>
        <dbReference type="Proteomes" id="UP000257127"/>
    </source>
</evidence>
<proteinExistence type="inferred from homology"/>
<dbReference type="RefSeq" id="WP_116880928.1">
    <property type="nucleotide sequence ID" value="NZ_QURB01000005.1"/>
</dbReference>
<keyword evidence="7" id="KW-0653">Protein transport</keyword>
<dbReference type="GO" id="GO:0031992">
    <property type="term" value="F:energy transducer activity"/>
    <property type="evidence" value="ECO:0007669"/>
    <property type="project" value="TreeGrafter"/>
</dbReference>
<evidence type="ECO:0000256" key="6">
    <source>
        <dbReference type="ARBA" id="ARBA00022692"/>
    </source>
</evidence>
<evidence type="ECO:0000256" key="1">
    <source>
        <dbReference type="ARBA" id="ARBA00004383"/>
    </source>
</evidence>
<dbReference type="GO" id="GO:0055085">
    <property type="term" value="P:transmembrane transport"/>
    <property type="evidence" value="ECO:0007669"/>
    <property type="project" value="InterPro"/>
</dbReference>
<dbReference type="SUPFAM" id="SSF74653">
    <property type="entry name" value="TolA/TonB C-terminal domain"/>
    <property type="match status" value="1"/>
</dbReference>
<comment type="subcellular location">
    <subcellularLocation>
        <location evidence="1">Cell inner membrane</location>
        <topology evidence="1">Single-pass membrane protein</topology>
        <orientation evidence="1">Periplasmic side</orientation>
    </subcellularLocation>
</comment>
<comment type="similarity">
    <text evidence="2">Belongs to the TonB family.</text>
</comment>
<dbReference type="AlphaFoldDB" id="A0A3E1EX46"/>
<evidence type="ECO:0000256" key="5">
    <source>
        <dbReference type="ARBA" id="ARBA00022519"/>
    </source>
</evidence>
<evidence type="ECO:0000256" key="3">
    <source>
        <dbReference type="ARBA" id="ARBA00022448"/>
    </source>
</evidence>
<dbReference type="PANTHER" id="PTHR33446:SF2">
    <property type="entry name" value="PROTEIN TONB"/>
    <property type="match status" value="1"/>
</dbReference>
<sequence>MMKRKNPKLDLESKRKVFFQLGLFIVGSATLMAFTYRTPVEIKEKKLRVEEAVDLPVMIEEKEAEPIVEVPKVVKVQTRVEPTTPVFSLDLLNQLKKVKNTNKNTQLAVTSKQLKSITSGNFDVDPGPAPELGKVVDFPDYDAQFQGNWRTFLSKTLVYPEMSIVAGESGTAYVGFVVEVDGTITDVEVKNKSLPYALQKEAKRVVKSSPKWKPGIKDGEYVRSTKIVKINFILQ</sequence>
<keyword evidence="4" id="KW-1003">Cell membrane</keyword>
<dbReference type="OrthoDB" id="1095452at2"/>
<keyword evidence="9" id="KW-0472">Membrane</keyword>
<gene>
    <name evidence="11" type="ORF">DXU93_08855</name>
</gene>
<keyword evidence="5" id="KW-0997">Cell inner membrane</keyword>
<dbReference type="InterPro" id="IPR037682">
    <property type="entry name" value="TonB_C"/>
</dbReference>
<dbReference type="Pfam" id="PF03544">
    <property type="entry name" value="TonB_C"/>
    <property type="match status" value="1"/>
</dbReference>
<evidence type="ECO:0000256" key="9">
    <source>
        <dbReference type="ARBA" id="ARBA00023136"/>
    </source>
</evidence>
<keyword evidence="6" id="KW-0812">Transmembrane</keyword>
<organism evidence="11 12">
    <name type="scientific">Brumimicrobium aurantiacum</name>
    <dbReference type="NCBI Taxonomy" id="1737063"/>
    <lineage>
        <taxon>Bacteria</taxon>
        <taxon>Pseudomonadati</taxon>
        <taxon>Bacteroidota</taxon>
        <taxon>Flavobacteriia</taxon>
        <taxon>Flavobacteriales</taxon>
        <taxon>Crocinitomicaceae</taxon>
        <taxon>Brumimicrobium</taxon>
    </lineage>
</organism>
<dbReference type="GO" id="GO:0098797">
    <property type="term" value="C:plasma membrane protein complex"/>
    <property type="evidence" value="ECO:0007669"/>
    <property type="project" value="TreeGrafter"/>
</dbReference>
<evidence type="ECO:0000313" key="11">
    <source>
        <dbReference type="EMBL" id="RFC54088.1"/>
    </source>
</evidence>
<evidence type="ECO:0000256" key="4">
    <source>
        <dbReference type="ARBA" id="ARBA00022475"/>
    </source>
</evidence>
<dbReference type="EMBL" id="QURB01000005">
    <property type="protein sequence ID" value="RFC54088.1"/>
    <property type="molecule type" value="Genomic_DNA"/>
</dbReference>
<dbReference type="NCBIfam" id="TIGR01352">
    <property type="entry name" value="tonB_Cterm"/>
    <property type="match status" value="1"/>
</dbReference>
<accession>A0A3E1EX46</accession>
<keyword evidence="3" id="KW-0813">Transport</keyword>
<dbReference type="InterPro" id="IPR051045">
    <property type="entry name" value="TonB-dependent_transducer"/>
</dbReference>
<dbReference type="Gene3D" id="3.30.1150.10">
    <property type="match status" value="1"/>
</dbReference>
<keyword evidence="12" id="KW-1185">Reference proteome</keyword>
<evidence type="ECO:0000256" key="8">
    <source>
        <dbReference type="ARBA" id="ARBA00022989"/>
    </source>
</evidence>
<evidence type="ECO:0000259" key="10">
    <source>
        <dbReference type="PROSITE" id="PS52015"/>
    </source>
</evidence>
<dbReference type="PROSITE" id="PS52015">
    <property type="entry name" value="TONB_CTD"/>
    <property type="match status" value="1"/>
</dbReference>
<dbReference type="GO" id="GO:0015031">
    <property type="term" value="P:protein transport"/>
    <property type="evidence" value="ECO:0007669"/>
    <property type="project" value="UniProtKB-KW"/>
</dbReference>
<evidence type="ECO:0000256" key="2">
    <source>
        <dbReference type="ARBA" id="ARBA00006555"/>
    </source>
</evidence>
<dbReference type="Proteomes" id="UP000257127">
    <property type="component" value="Unassembled WGS sequence"/>
</dbReference>